<evidence type="ECO:0000313" key="3">
    <source>
        <dbReference type="Proteomes" id="UP001162162"/>
    </source>
</evidence>
<accession>A0AAV8ZF55</accession>
<keyword evidence="3" id="KW-1185">Reference proteome</keyword>
<dbReference type="AlphaFoldDB" id="A0AAV8ZF55"/>
<sequence length="70" mass="7439">MNGLIVVSFTFAVAVLVTPLNETQPRASCIVNSYDQMSNALSNCITIDGIEVPASTTLDLNLGPLMQLDP</sequence>
<proteinExistence type="predicted"/>
<name>A0AAV8ZF55_9CUCU</name>
<feature type="chain" id="PRO_5043675943" evidence="1">
    <location>
        <begin position="20"/>
        <end position="70"/>
    </location>
</feature>
<gene>
    <name evidence="2" type="ORF">NQ318_018509</name>
</gene>
<feature type="signal peptide" evidence="1">
    <location>
        <begin position="1"/>
        <end position="19"/>
    </location>
</feature>
<evidence type="ECO:0000313" key="2">
    <source>
        <dbReference type="EMBL" id="KAJ8963046.1"/>
    </source>
</evidence>
<evidence type="ECO:0000256" key="1">
    <source>
        <dbReference type="SAM" id="SignalP"/>
    </source>
</evidence>
<dbReference type="EMBL" id="JAPWTK010000001">
    <property type="protein sequence ID" value="KAJ8963046.1"/>
    <property type="molecule type" value="Genomic_DNA"/>
</dbReference>
<dbReference type="Proteomes" id="UP001162162">
    <property type="component" value="Unassembled WGS sequence"/>
</dbReference>
<comment type="caution">
    <text evidence="2">The sequence shown here is derived from an EMBL/GenBank/DDBJ whole genome shotgun (WGS) entry which is preliminary data.</text>
</comment>
<reference evidence="2" key="1">
    <citation type="journal article" date="2023" name="Insect Mol. Biol.">
        <title>Genome sequencing provides insights into the evolution of gene families encoding plant cell wall-degrading enzymes in longhorned beetles.</title>
        <authorList>
            <person name="Shin N.R."/>
            <person name="Okamura Y."/>
            <person name="Kirsch R."/>
            <person name="Pauchet Y."/>
        </authorList>
    </citation>
    <scope>NUCLEOTIDE SEQUENCE</scope>
    <source>
        <strain evidence="2">AMC_N1</strain>
    </source>
</reference>
<organism evidence="2 3">
    <name type="scientific">Aromia moschata</name>
    <dbReference type="NCBI Taxonomy" id="1265417"/>
    <lineage>
        <taxon>Eukaryota</taxon>
        <taxon>Metazoa</taxon>
        <taxon>Ecdysozoa</taxon>
        <taxon>Arthropoda</taxon>
        <taxon>Hexapoda</taxon>
        <taxon>Insecta</taxon>
        <taxon>Pterygota</taxon>
        <taxon>Neoptera</taxon>
        <taxon>Endopterygota</taxon>
        <taxon>Coleoptera</taxon>
        <taxon>Polyphaga</taxon>
        <taxon>Cucujiformia</taxon>
        <taxon>Chrysomeloidea</taxon>
        <taxon>Cerambycidae</taxon>
        <taxon>Cerambycinae</taxon>
        <taxon>Callichromatini</taxon>
        <taxon>Aromia</taxon>
    </lineage>
</organism>
<keyword evidence="1" id="KW-0732">Signal</keyword>
<protein>
    <submittedName>
        <fullName evidence="2">Uncharacterized protein</fullName>
    </submittedName>
</protein>